<proteinExistence type="predicted"/>
<gene>
    <name evidence="1" type="ORF">GSD1FS_1405</name>
</gene>
<organism evidence="1 2">
    <name type="scientific">Bifidobacterium canis</name>
    <dbReference type="NCBI Taxonomy" id="2610880"/>
    <lineage>
        <taxon>Bacteria</taxon>
        <taxon>Bacillati</taxon>
        <taxon>Actinomycetota</taxon>
        <taxon>Actinomycetes</taxon>
        <taxon>Bifidobacteriales</taxon>
        <taxon>Bifidobacteriaceae</taxon>
        <taxon>Bifidobacterium</taxon>
    </lineage>
</organism>
<dbReference type="SUPFAM" id="SSF55154">
    <property type="entry name" value="CYTH-like phosphatases"/>
    <property type="match status" value="1"/>
</dbReference>
<dbReference type="Proteomes" id="UP000487882">
    <property type="component" value="Unassembled WGS sequence"/>
</dbReference>
<comment type="caution">
    <text evidence="1">The sequence shown here is derived from an EMBL/GenBank/DDBJ whole genome shotgun (WGS) entry which is preliminary data.</text>
</comment>
<sequence>MSIDIKGIDDFEYERSFFVREIPEELVEDSESSLIISSYFVHDDNYALRVRLQSSSLHIDLTSATDPKQVLDEYRDSFTSGEMAVKGPSYGGTRYEASRAIDTRIAGELIARGGDLVIKNRYSVWTGEDGWVFDVYGGANAPLIIAKAARSMPVTNLVIPKFCVTEITDQSRFSNDELSWKPYNTWQEDFERELATEGPRFEQIFGHNMLS</sequence>
<accession>A0A7K1J5W4</accession>
<dbReference type="Gene3D" id="2.40.320.10">
    <property type="entry name" value="Hypothetical Protein Pfu-838710-001"/>
    <property type="match status" value="1"/>
</dbReference>
<dbReference type="RefSeq" id="WP_155588938.1">
    <property type="nucleotide sequence ID" value="NZ_WNLP01000007.1"/>
</dbReference>
<dbReference type="AlphaFoldDB" id="A0A7K1J5W4"/>
<dbReference type="InterPro" id="IPR033469">
    <property type="entry name" value="CYTH-like_dom_sf"/>
</dbReference>
<reference evidence="1 2" key="1">
    <citation type="submission" date="2019-09" db="EMBL/GenBank/DDBJ databases">
        <title>Bifidobacterium canis sp. nov., isolated from the digestive tract of German Shepherd dog puppy.</title>
        <authorList>
            <person name="Bunesova V."/>
        </authorList>
    </citation>
    <scope>NUCLEOTIDE SEQUENCE [LARGE SCALE GENOMIC DNA]</scope>
    <source>
        <strain evidence="1 2">GSD1FS</strain>
    </source>
</reference>
<evidence type="ECO:0000313" key="1">
    <source>
        <dbReference type="EMBL" id="MUH60054.1"/>
    </source>
</evidence>
<dbReference type="EMBL" id="WNLP01000007">
    <property type="protein sequence ID" value="MUH60054.1"/>
    <property type="molecule type" value="Genomic_DNA"/>
</dbReference>
<keyword evidence="2" id="KW-1185">Reference proteome</keyword>
<protein>
    <submittedName>
        <fullName evidence="1">Adenylate cyclase</fullName>
    </submittedName>
</protein>
<dbReference type="InterPro" id="IPR012042">
    <property type="entry name" value="NeuTTM/CthTTM-like"/>
</dbReference>
<name>A0A7K1J5W4_9BIFI</name>
<dbReference type="PANTHER" id="PTHR40114:SF1">
    <property type="entry name" value="SLR0698 PROTEIN"/>
    <property type="match status" value="1"/>
</dbReference>
<dbReference type="PANTHER" id="PTHR40114">
    <property type="entry name" value="SLR0698 PROTEIN"/>
    <property type="match status" value="1"/>
</dbReference>
<evidence type="ECO:0000313" key="2">
    <source>
        <dbReference type="Proteomes" id="UP000487882"/>
    </source>
</evidence>